<feature type="signal peptide" evidence="2">
    <location>
        <begin position="1"/>
        <end position="27"/>
    </location>
</feature>
<dbReference type="EMBL" id="AFAY01000021">
    <property type="protein sequence ID" value="EGF11280.1"/>
    <property type="molecule type" value="Genomic_DNA"/>
</dbReference>
<evidence type="ECO:0000256" key="2">
    <source>
        <dbReference type="SAM" id="SignalP"/>
    </source>
</evidence>
<dbReference type="STRING" id="267212.GCA_001063965_00774"/>
<gene>
    <name evidence="3" type="ORF">HMPREF9123_1086</name>
</gene>
<dbReference type="AlphaFoldDB" id="F2BBI1"/>
<evidence type="ECO:0000313" key="4">
    <source>
        <dbReference type="Proteomes" id="UP000004105"/>
    </source>
</evidence>
<dbReference type="Proteomes" id="UP000004105">
    <property type="component" value="Unassembled WGS sequence"/>
</dbReference>
<organism evidence="3 4">
    <name type="scientific">Neisseria bacilliformis ATCC BAA-1200</name>
    <dbReference type="NCBI Taxonomy" id="888742"/>
    <lineage>
        <taxon>Bacteria</taxon>
        <taxon>Pseudomonadati</taxon>
        <taxon>Pseudomonadota</taxon>
        <taxon>Betaproteobacteria</taxon>
        <taxon>Neisseriales</taxon>
        <taxon>Neisseriaceae</taxon>
        <taxon>Neisseria</taxon>
    </lineage>
</organism>
<accession>F2BBI1</accession>
<name>F2BBI1_9NEIS</name>
<keyword evidence="4" id="KW-1185">Reference proteome</keyword>
<evidence type="ECO:0000256" key="1">
    <source>
        <dbReference type="SAM" id="Coils"/>
    </source>
</evidence>
<reference evidence="3 4" key="1">
    <citation type="submission" date="2011-02" db="EMBL/GenBank/DDBJ databases">
        <authorList>
            <person name="Muzny D."/>
            <person name="Qin X."/>
            <person name="Deng J."/>
            <person name="Jiang H."/>
            <person name="Liu Y."/>
            <person name="Qu J."/>
            <person name="Song X.-Z."/>
            <person name="Zhang L."/>
            <person name="Thornton R."/>
            <person name="Coyle M."/>
            <person name="Francisco L."/>
            <person name="Jackson L."/>
            <person name="Javaid M."/>
            <person name="Korchina V."/>
            <person name="Kovar C."/>
            <person name="Mata R."/>
            <person name="Mathew T."/>
            <person name="Ngo R."/>
            <person name="Nguyen L."/>
            <person name="Nguyen N."/>
            <person name="Okwuonu G."/>
            <person name="Ongeri F."/>
            <person name="Pham C."/>
            <person name="Simmons D."/>
            <person name="Wilczek-Boney K."/>
            <person name="Hale W."/>
            <person name="Jakkamsetti A."/>
            <person name="Pham P."/>
            <person name="Ruth R."/>
            <person name="San Lucas F."/>
            <person name="Warren J."/>
            <person name="Zhang J."/>
            <person name="Zhao Z."/>
            <person name="Zhou C."/>
            <person name="Zhu D."/>
            <person name="Lee S."/>
            <person name="Bess C."/>
            <person name="Blankenburg K."/>
            <person name="Forbes L."/>
            <person name="Fu Q."/>
            <person name="Gubbala S."/>
            <person name="Hirani K."/>
            <person name="Jayaseelan J.C."/>
            <person name="Lara F."/>
            <person name="Munidasa M."/>
            <person name="Palculict T."/>
            <person name="Patil S."/>
            <person name="Pu L.-L."/>
            <person name="Saada N."/>
            <person name="Tang L."/>
            <person name="Weissenberger G."/>
            <person name="Zhu Y."/>
            <person name="Hemphill L."/>
            <person name="Shang Y."/>
            <person name="Youmans B."/>
            <person name="Ayvaz T."/>
            <person name="Ross M."/>
            <person name="Santibanez J."/>
            <person name="Aqrawi P."/>
            <person name="Gross S."/>
            <person name="Joshi V."/>
            <person name="Fowler G."/>
            <person name="Nazareth L."/>
            <person name="Reid J."/>
            <person name="Worley K."/>
            <person name="Petrosino J."/>
            <person name="Highlander S."/>
            <person name="Gibbs R."/>
        </authorList>
    </citation>
    <scope>NUCLEOTIDE SEQUENCE [LARGE SCALE GENOMIC DNA]</scope>
    <source>
        <strain evidence="3 4">ATCC BAA-1200</strain>
    </source>
</reference>
<keyword evidence="2" id="KW-0732">Signal</keyword>
<dbReference type="Pfam" id="PF07813">
    <property type="entry name" value="LTXXQ"/>
    <property type="match status" value="1"/>
</dbReference>
<keyword evidence="1" id="KW-0175">Coiled coil</keyword>
<dbReference type="RefSeq" id="WP_007342095.1">
    <property type="nucleotide sequence ID" value="NZ_GL878494.1"/>
</dbReference>
<feature type="chain" id="PRO_5003279283" evidence="2">
    <location>
        <begin position="28"/>
        <end position="140"/>
    </location>
</feature>
<protein>
    <submittedName>
        <fullName evidence="3">Periplasmic protein</fullName>
    </submittedName>
</protein>
<feature type="coiled-coil region" evidence="1">
    <location>
        <begin position="51"/>
        <end position="78"/>
    </location>
</feature>
<dbReference type="Gene3D" id="1.20.120.1490">
    <property type="match status" value="1"/>
</dbReference>
<proteinExistence type="predicted"/>
<dbReference type="InterPro" id="IPR012899">
    <property type="entry name" value="LTXXQ"/>
</dbReference>
<dbReference type="GO" id="GO:0042597">
    <property type="term" value="C:periplasmic space"/>
    <property type="evidence" value="ECO:0007669"/>
    <property type="project" value="InterPro"/>
</dbReference>
<dbReference type="HOGENOM" id="CLU_123845_0_0_4"/>
<comment type="caution">
    <text evidence="3">The sequence shown here is derived from an EMBL/GenBank/DDBJ whole genome shotgun (WGS) entry which is preliminary data.</text>
</comment>
<sequence length="140" mass="16642">MFNAKQRRFLRAAAVSGLLCGQPFLPAAALNIQDFQPNCDIRQLRLSREQYEELRSLRGEYKQAVERLNAQNRHSERARRDHLLRILSSSQFDERLAHRYIGERYETGLQFAEEELGIQYKFYQLLNPQQQRVWVQKCLT</sequence>
<evidence type="ECO:0000313" key="3">
    <source>
        <dbReference type="EMBL" id="EGF11280.1"/>
    </source>
</evidence>